<reference evidence="3 4" key="1">
    <citation type="journal article" date="2019" name="Int. J. Syst. Evol. Microbiol.">
        <title>The Global Catalogue of Microorganisms (GCM) 10K type strain sequencing project: providing services to taxonomists for standard genome sequencing and annotation.</title>
        <authorList>
            <consortium name="The Broad Institute Genomics Platform"/>
            <consortium name="The Broad Institute Genome Sequencing Center for Infectious Disease"/>
            <person name="Wu L."/>
            <person name="Ma J."/>
        </authorList>
    </citation>
    <scope>NUCLEOTIDE SEQUENCE [LARGE SCALE GENOMIC DNA]</scope>
    <source>
        <strain evidence="3 4">CGMCC 1.12562</strain>
    </source>
</reference>
<comment type="caution">
    <text evidence="3">The sequence shown here is derived from an EMBL/GenBank/DDBJ whole genome shotgun (WGS) entry which is preliminary data.</text>
</comment>
<dbReference type="GeneID" id="69116508"/>
<organism evidence="3 4">
    <name type="scientific">Halobacterium litoreum</name>
    <dbReference type="NCBI Taxonomy" id="2039234"/>
    <lineage>
        <taxon>Archaea</taxon>
        <taxon>Methanobacteriati</taxon>
        <taxon>Methanobacteriota</taxon>
        <taxon>Stenosarchaea group</taxon>
        <taxon>Halobacteria</taxon>
        <taxon>Halobacteriales</taxon>
        <taxon>Halobacteriaceae</taxon>
        <taxon>Halobacterium</taxon>
    </lineage>
</organism>
<name>A0ABD5NE84_9EURY</name>
<feature type="domain" description="Halobacterial output" evidence="2">
    <location>
        <begin position="24"/>
        <end position="93"/>
    </location>
</feature>
<dbReference type="RefSeq" id="WP_232571314.1">
    <property type="nucleotide sequence ID" value="NZ_CP089466.1"/>
</dbReference>
<dbReference type="AlphaFoldDB" id="A0ABD5NE84"/>
<protein>
    <submittedName>
        <fullName evidence="3">HalOD1 output domain-containing protein</fullName>
    </submittedName>
</protein>
<evidence type="ECO:0000313" key="4">
    <source>
        <dbReference type="Proteomes" id="UP001595660"/>
    </source>
</evidence>
<sequence>MSEAHDTASADHRLPISQTYDWSQTTPTTAVVETVAAAAGRDPTDLDLLGDAVDPDALNALVEPAMPAPPTQLRVTFTYHDYTVTVAQDGRVTLCARDR</sequence>
<evidence type="ECO:0000259" key="2">
    <source>
        <dbReference type="Pfam" id="PF18545"/>
    </source>
</evidence>
<keyword evidence="4" id="KW-1185">Reference proteome</keyword>
<feature type="region of interest" description="Disordered" evidence="1">
    <location>
        <begin position="1"/>
        <end position="20"/>
    </location>
</feature>
<proteinExistence type="predicted"/>
<dbReference type="EMBL" id="JBHRWN010000002">
    <property type="protein sequence ID" value="MFC3477561.1"/>
    <property type="molecule type" value="Genomic_DNA"/>
</dbReference>
<gene>
    <name evidence="3" type="ORF">ACFOKC_07470</name>
</gene>
<dbReference type="Pfam" id="PF18545">
    <property type="entry name" value="HalOD1"/>
    <property type="match status" value="1"/>
</dbReference>
<feature type="compositionally biased region" description="Basic and acidic residues" evidence="1">
    <location>
        <begin position="1"/>
        <end position="14"/>
    </location>
</feature>
<evidence type="ECO:0000256" key="1">
    <source>
        <dbReference type="SAM" id="MobiDB-lite"/>
    </source>
</evidence>
<dbReference type="Proteomes" id="UP001595660">
    <property type="component" value="Unassembled WGS sequence"/>
</dbReference>
<accession>A0ABD5NE84</accession>
<evidence type="ECO:0000313" key="3">
    <source>
        <dbReference type="EMBL" id="MFC3477561.1"/>
    </source>
</evidence>
<dbReference type="InterPro" id="IPR040624">
    <property type="entry name" value="HalOD1"/>
</dbReference>